<keyword evidence="2" id="KW-0472">Membrane</keyword>
<dbReference type="InterPro" id="IPR036465">
    <property type="entry name" value="vWFA_dom_sf"/>
</dbReference>
<dbReference type="Gene3D" id="3.40.50.410">
    <property type="entry name" value="von Willebrand factor, type A domain"/>
    <property type="match status" value="3"/>
</dbReference>
<reference evidence="4" key="1">
    <citation type="journal article" date="2013" name="Genetics">
        <title>The draft genome and transcriptome of Panagrellus redivivus are shaped by the harsh demands of a free-living lifestyle.</title>
        <authorList>
            <person name="Srinivasan J."/>
            <person name="Dillman A.R."/>
            <person name="Macchietto M.G."/>
            <person name="Heikkinen L."/>
            <person name="Lakso M."/>
            <person name="Fracchia K.M."/>
            <person name="Antoshechkin I."/>
            <person name="Mortazavi A."/>
            <person name="Wong G."/>
            <person name="Sternberg P.W."/>
        </authorList>
    </citation>
    <scope>NUCLEOTIDE SEQUENCE [LARGE SCALE GENOMIC DNA]</scope>
    <source>
        <strain evidence="4">MT8872</strain>
    </source>
</reference>
<evidence type="ECO:0000259" key="3">
    <source>
        <dbReference type="Pfam" id="PF00092"/>
    </source>
</evidence>
<evidence type="ECO:0000256" key="2">
    <source>
        <dbReference type="SAM" id="Phobius"/>
    </source>
</evidence>
<keyword evidence="4" id="KW-1185">Reference proteome</keyword>
<name>A0A7E4URB9_PANRE</name>
<dbReference type="Pfam" id="PF00092">
    <property type="entry name" value="VWA"/>
    <property type="match status" value="1"/>
</dbReference>
<dbReference type="AlphaFoldDB" id="A0A7E4URB9"/>
<dbReference type="WBParaSite" id="Pan_g11914.t1">
    <property type="protein sequence ID" value="Pan_g11914.t1"/>
    <property type="gene ID" value="Pan_g11914"/>
</dbReference>
<evidence type="ECO:0000256" key="1">
    <source>
        <dbReference type="SAM" id="MobiDB-lite"/>
    </source>
</evidence>
<feature type="domain" description="VWFA" evidence="3">
    <location>
        <begin position="117"/>
        <end position="257"/>
    </location>
</feature>
<proteinExistence type="predicted"/>
<evidence type="ECO:0000313" key="4">
    <source>
        <dbReference type="Proteomes" id="UP000492821"/>
    </source>
</evidence>
<feature type="region of interest" description="Disordered" evidence="1">
    <location>
        <begin position="288"/>
        <end position="315"/>
    </location>
</feature>
<sequence>MTSESYDVAPNPNKHKKLLYGSIAIAVIGVAVLIAGAVMLGIGIHKANKKSSTDTAPAPAGTTAVPSSTLPSGGSTPANGGSTQPGGSTAPVTTTAAPGPPIPDPYWADTLIAFDASFNLLNETEKKLVDGLIIGPNTTRFETIAVLSYAANMSCIVPFGNIKSYGDFQTALQSLSQFNAAGSISSGMATIAQNLRNTHPSKYLNTVFFTSTSDDTDVTSAKSDALLLQDEGSLVVVAVGSADASKLTQLTNGNTSDVIQIPTAGNVDYATYAQQIKNQFYVPAEPTTTTPGRTPLPVHTTATHNPVTTTSTVTTTARTPLPVHTTATHNPVTTPTTLPTTVTTKRTPLPVHTTATHNPVTTTAQPVVTTPAPYLPCKTQMTFISDTSNTLTADQFKTQLAFISSIIGNINYPARIGYGYENIVNLISYGNSYTIPQIQSVVTNTNQTTSKYDLHNALRSALTNAQKPDLFYSPQAVVVFISDTSNAKAAVNFVNALNERKVKITFVLLGSKATVDDVSTLSKNTISWTDLTKPQPESWDSGTASNAYGCDLNGYKSNSIYRFFAKPDTPTPCSSQVVFSADISSTLTSTQFQTQLSFVSSAIAGFSDFSRIAYSYDRNLPIPFGGQFNLTQIQQIVSSTAQIGGAYSLRNTLRAAVSAALSPVDAYSPVAIAIFTSDTSNTGGIAQFLQTIQDNNIVLTLILMGDKASAADLADFNINTVTWKDLAQPQPDNWNTSAPIVYACESIPTTTRGPITVHTTVTHNVPTTTTTKRSPITVHTTATHNVPTTTTTNRAPITVHTTVTHNAPTTTRAPLTIHTTATHNVPTTTPNPGSYQPCLTQVIFALDDTNLQSDAILTAQKAFLSKAIGAINFPDRLALIRGGSTVISYFNQNTTTDFQNAINATQNSGSDFVLRASLMPTIIAGAFPPLSNAPQAAVVFVSNTSPSSIAGSEAYIAALKFFNVKVTLVVYGPNANAADVTNLEVTTINWADPTTQAAPDNWDSISSSVYGCDSGGFRYY</sequence>
<dbReference type="SUPFAM" id="SSF53300">
    <property type="entry name" value="vWA-like"/>
    <property type="match status" value="4"/>
</dbReference>
<protein>
    <submittedName>
        <fullName evidence="5">VWFA domain-containing protein</fullName>
    </submittedName>
</protein>
<reference evidence="5" key="2">
    <citation type="submission" date="2020-10" db="UniProtKB">
        <authorList>
            <consortium name="WormBaseParasite"/>
        </authorList>
    </citation>
    <scope>IDENTIFICATION</scope>
</reference>
<organism evidence="4 5">
    <name type="scientific">Panagrellus redivivus</name>
    <name type="common">Microworm</name>
    <dbReference type="NCBI Taxonomy" id="6233"/>
    <lineage>
        <taxon>Eukaryota</taxon>
        <taxon>Metazoa</taxon>
        <taxon>Ecdysozoa</taxon>
        <taxon>Nematoda</taxon>
        <taxon>Chromadorea</taxon>
        <taxon>Rhabditida</taxon>
        <taxon>Tylenchina</taxon>
        <taxon>Panagrolaimomorpha</taxon>
        <taxon>Panagrolaimoidea</taxon>
        <taxon>Panagrolaimidae</taxon>
        <taxon>Panagrellus</taxon>
    </lineage>
</organism>
<feature type="region of interest" description="Disordered" evidence="1">
    <location>
        <begin position="322"/>
        <end position="341"/>
    </location>
</feature>
<keyword evidence="2" id="KW-1133">Transmembrane helix</keyword>
<dbReference type="InterPro" id="IPR002035">
    <property type="entry name" value="VWF_A"/>
</dbReference>
<feature type="region of interest" description="Disordered" evidence="1">
    <location>
        <begin position="49"/>
        <end position="99"/>
    </location>
</feature>
<accession>A0A7E4URB9</accession>
<evidence type="ECO:0000313" key="5">
    <source>
        <dbReference type="WBParaSite" id="Pan_g11914.t1"/>
    </source>
</evidence>
<dbReference type="Proteomes" id="UP000492821">
    <property type="component" value="Unassembled WGS sequence"/>
</dbReference>
<feature type="transmembrane region" description="Helical" evidence="2">
    <location>
        <begin position="20"/>
        <end position="42"/>
    </location>
</feature>
<feature type="compositionally biased region" description="Low complexity" evidence="1">
    <location>
        <begin position="85"/>
        <end position="97"/>
    </location>
</feature>
<keyword evidence="2" id="KW-0812">Transmembrane</keyword>
<feature type="compositionally biased region" description="Low complexity" evidence="1">
    <location>
        <begin position="53"/>
        <end position="77"/>
    </location>
</feature>